<keyword evidence="3" id="KW-0614">Plasmid</keyword>
<dbReference type="CDD" id="cd04301">
    <property type="entry name" value="NAT_SF"/>
    <property type="match status" value="1"/>
</dbReference>
<reference evidence="2 4" key="1">
    <citation type="submission" date="2017-04" db="EMBL/GenBank/DDBJ databases">
        <title>Presence of VIM-2 positive Pseudomonas species in chickens and their surrounding environment.</title>
        <authorList>
            <person name="Zhang R."/>
        </authorList>
    </citation>
    <scope>NUCLEOTIDE SEQUENCE [LARGE SCALE GENOMIC DNA]</scope>
    <source>
        <strain evidence="2 4">DZ-C18</strain>
    </source>
</reference>
<accession>A0A1X0ZX02</accession>
<dbReference type="InterPro" id="IPR000182">
    <property type="entry name" value="GNAT_dom"/>
</dbReference>
<evidence type="ECO:0000313" key="5">
    <source>
        <dbReference type="Proteomes" id="UP000516786"/>
    </source>
</evidence>
<dbReference type="AlphaFoldDB" id="A0A1X0ZX02"/>
<proteinExistence type="predicted"/>
<dbReference type="PROSITE" id="PS51186">
    <property type="entry name" value="GNAT"/>
    <property type="match status" value="1"/>
</dbReference>
<dbReference type="SUPFAM" id="SSF55729">
    <property type="entry name" value="Acyl-CoA N-acyltransferases (Nat)"/>
    <property type="match status" value="1"/>
</dbReference>
<dbReference type="EMBL" id="CP061724">
    <property type="protein sequence ID" value="QOD01423.1"/>
    <property type="molecule type" value="Genomic_DNA"/>
</dbReference>
<dbReference type="InterPro" id="IPR016181">
    <property type="entry name" value="Acyl_CoA_acyltransferase"/>
</dbReference>
<evidence type="ECO:0000313" key="3">
    <source>
        <dbReference type="EMBL" id="QOD01423.1"/>
    </source>
</evidence>
<reference evidence="3 5" key="2">
    <citation type="submission" date="2020-09" db="EMBL/GenBank/DDBJ databases">
        <title>Co-existence of a novel multidrug-resistance efflux pump with carbapenem resistance gene blaVIM-2 in one megaplasmid in Pseudomonas putida.</title>
        <authorList>
            <person name="Peng K."/>
            <person name="Li R."/>
        </authorList>
    </citation>
    <scope>NUCLEOTIDE SEQUENCE [LARGE SCALE GENOMIC DNA]</scope>
    <source>
        <strain evidence="3 5">ZXPA-20</strain>
        <plasmid evidence="3 5">pZXPA-20-602k</plasmid>
    </source>
</reference>
<evidence type="ECO:0000313" key="2">
    <source>
        <dbReference type="EMBL" id="ORL58736.1"/>
    </source>
</evidence>
<dbReference type="Proteomes" id="UP000193675">
    <property type="component" value="Unassembled WGS sequence"/>
</dbReference>
<feature type="domain" description="N-acetyltransferase" evidence="1">
    <location>
        <begin position="28"/>
        <end position="162"/>
    </location>
</feature>
<dbReference type="Gene3D" id="3.40.630.30">
    <property type="match status" value="1"/>
</dbReference>
<dbReference type="OrthoDB" id="6889690at2"/>
<gene>
    <name evidence="2" type="ORF">B7H17_24710</name>
    <name evidence="3" type="ORF">ID616_29775</name>
</gene>
<dbReference type="Proteomes" id="UP000516786">
    <property type="component" value="Plasmid pZXPA-20-602k"/>
</dbReference>
<organism evidence="2 4">
    <name type="scientific">Pseudomonas putida</name>
    <name type="common">Arthrobacter siderocapsulatus</name>
    <dbReference type="NCBI Taxonomy" id="303"/>
    <lineage>
        <taxon>Bacteria</taxon>
        <taxon>Pseudomonadati</taxon>
        <taxon>Pseudomonadota</taxon>
        <taxon>Gammaproteobacteria</taxon>
        <taxon>Pseudomonadales</taxon>
        <taxon>Pseudomonadaceae</taxon>
        <taxon>Pseudomonas</taxon>
    </lineage>
</organism>
<dbReference type="EMBL" id="NBWC01000049">
    <property type="protein sequence ID" value="ORL58736.1"/>
    <property type="molecule type" value="Genomic_DNA"/>
</dbReference>
<protein>
    <submittedName>
        <fullName evidence="3">GNAT family N-acetyltransferase</fullName>
    </submittedName>
</protein>
<sequence>MPITLFNETSPPPAVTNQVCQMAANYLTDLSMLAIPASNYLYEVHEWVLPAEIFNYTQWIGQPEKPPAELLVAFDDDDQTVVGFLLYLPIPTHPGACGITYMAVLKSHRGRGIGSDLIARALSAYPHAELTCPISKVPFYERLGFRVLRARNTQVVMNTREASSAGTIEVVDAAKLLHSPQAQAILGQQMQRWGRKEMLYAEKQLHRHIGQLERQAAEYVKRRLG</sequence>
<dbReference type="RefSeq" id="WP_084851865.1">
    <property type="nucleotide sequence ID" value="NZ_CP061724.1"/>
</dbReference>
<name>A0A1X0ZX02_PSEPU</name>
<evidence type="ECO:0000313" key="4">
    <source>
        <dbReference type="Proteomes" id="UP000193675"/>
    </source>
</evidence>
<geneLocation type="plasmid" evidence="3 5">
    <name>pZXPA-20-602k</name>
</geneLocation>
<evidence type="ECO:0000259" key="1">
    <source>
        <dbReference type="PROSITE" id="PS51186"/>
    </source>
</evidence>
<dbReference type="GO" id="GO:0016747">
    <property type="term" value="F:acyltransferase activity, transferring groups other than amino-acyl groups"/>
    <property type="evidence" value="ECO:0007669"/>
    <property type="project" value="InterPro"/>
</dbReference>
<dbReference type="Pfam" id="PF13508">
    <property type="entry name" value="Acetyltransf_7"/>
    <property type="match status" value="1"/>
</dbReference>